<dbReference type="PROSITE" id="PS01227">
    <property type="entry name" value="UPF0012"/>
    <property type="match status" value="1"/>
</dbReference>
<dbReference type="EMBL" id="UZAM01000277">
    <property type="protein sequence ID" value="VDO80281.1"/>
    <property type="molecule type" value="Genomic_DNA"/>
</dbReference>
<reference evidence="4" key="1">
    <citation type="submission" date="2016-06" db="UniProtKB">
        <authorList>
            <consortium name="WormBaseParasite"/>
        </authorList>
    </citation>
    <scope>IDENTIFICATION</scope>
</reference>
<dbReference type="PANTHER" id="PTHR23088:SF27">
    <property type="entry name" value="DEAMINATED GLUTATHIONE AMIDASE"/>
    <property type="match status" value="1"/>
</dbReference>
<feature type="domain" description="CN hydrolase" evidence="1">
    <location>
        <begin position="1"/>
        <end position="145"/>
    </location>
</feature>
<evidence type="ECO:0000259" key="1">
    <source>
        <dbReference type="PROSITE" id="PS50263"/>
    </source>
</evidence>
<sequence>MAKYHKLHLFDVDISDEVRLRESDWVVPGRRIVEPVVTPIGKLGITTCYDLRFPELSGILRSSGAEILAFPSAFTVATGMAHWEVLLRGRAIDTQCYVVAAAQTAKHNAKRCSYGHAMVIDPWGTVVAQCSPSPWPQICTADVDLHFLEDVRKRLPVEQHRRRDVYVLRRETSLPETIQPQDSFPFGDKIIPSPCVFYVSSYSYAFVNRKPVVEGRKFAQAS</sequence>
<dbReference type="WBParaSite" id="SBAD_0000017801-mRNA-1">
    <property type="protein sequence ID" value="SBAD_0000017801-mRNA-1"/>
    <property type="gene ID" value="SBAD_0000017801"/>
</dbReference>
<name>A0A183I972_9BILA</name>
<evidence type="ECO:0000313" key="2">
    <source>
        <dbReference type="EMBL" id="VDO80281.1"/>
    </source>
</evidence>
<dbReference type="InterPro" id="IPR001110">
    <property type="entry name" value="UPF0012_CS"/>
</dbReference>
<gene>
    <name evidence="2" type="ORF">SBAD_LOCUS166</name>
</gene>
<dbReference type="OrthoDB" id="680339at2759"/>
<dbReference type="PROSITE" id="PS50263">
    <property type="entry name" value="CN_HYDROLASE"/>
    <property type="match status" value="1"/>
</dbReference>
<proteinExistence type="predicted"/>
<organism evidence="4">
    <name type="scientific">Soboliphyme baturini</name>
    <dbReference type="NCBI Taxonomy" id="241478"/>
    <lineage>
        <taxon>Eukaryota</taxon>
        <taxon>Metazoa</taxon>
        <taxon>Ecdysozoa</taxon>
        <taxon>Nematoda</taxon>
        <taxon>Enoplea</taxon>
        <taxon>Dorylaimia</taxon>
        <taxon>Dioctophymatida</taxon>
        <taxon>Dioctophymatoidea</taxon>
        <taxon>Soboliphymatidae</taxon>
        <taxon>Soboliphyme</taxon>
    </lineage>
</organism>
<protein>
    <submittedName>
        <fullName evidence="4">CN hydrolase domain-containing protein</fullName>
    </submittedName>
</protein>
<keyword evidence="3" id="KW-1185">Reference proteome</keyword>
<dbReference type="AlphaFoldDB" id="A0A183I972"/>
<evidence type="ECO:0000313" key="3">
    <source>
        <dbReference type="Proteomes" id="UP000270296"/>
    </source>
</evidence>
<dbReference type="Proteomes" id="UP000270296">
    <property type="component" value="Unassembled WGS sequence"/>
</dbReference>
<dbReference type="Pfam" id="PF00795">
    <property type="entry name" value="CN_hydrolase"/>
    <property type="match status" value="1"/>
</dbReference>
<accession>A0A183I972</accession>
<dbReference type="InterPro" id="IPR003010">
    <property type="entry name" value="C-N_Hydrolase"/>
</dbReference>
<reference evidence="2 3" key="2">
    <citation type="submission" date="2018-11" db="EMBL/GenBank/DDBJ databases">
        <authorList>
            <consortium name="Pathogen Informatics"/>
        </authorList>
    </citation>
    <scope>NUCLEOTIDE SEQUENCE [LARGE SCALE GENOMIC DNA]</scope>
</reference>
<dbReference type="Gene3D" id="3.60.110.10">
    <property type="entry name" value="Carbon-nitrogen hydrolase"/>
    <property type="match status" value="1"/>
</dbReference>
<dbReference type="PANTHER" id="PTHR23088">
    <property type="entry name" value="NITRILASE-RELATED"/>
    <property type="match status" value="1"/>
</dbReference>
<evidence type="ECO:0000313" key="4">
    <source>
        <dbReference type="WBParaSite" id="SBAD_0000017801-mRNA-1"/>
    </source>
</evidence>
<dbReference type="SUPFAM" id="SSF56317">
    <property type="entry name" value="Carbon-nitrogen hydrolase"/>
    <property type="match status" value="1"/>
</dbReference>
<dbReference type="InterPro" id="IPR036526">
    <property type="entry name" value="C-N_Hydrolase_sf"/>
</dbReference>